<feature type="region of interest" description="Disordered" evidence="1">
    <location>
        <begin position="37"/>
        <end position="58"/>
    </location>
</feature>
<protein>
    <submittedName>
        <fullName evidence="2">Uncharacterized protein</fullName>
    </submittedName>
</protein>
<evidence type="ECO:0000313" key="2">
    <source>
        <dbReference type="EMBL" id="AJD46025.1"/>
    </source>
</evidence>
<keyword evidence="2" id="KW-0614">Plasmid</keyword>
<dbReference type="EMBL" id="CP006880">
    <property type="protein sequence ID" value="AJD46025.1"/>
    <property type="molecule type" value="Genomic_DNA"/>
</dbReference>
<organism evidence="2 3">
    <name type="scientific">Rhizobium gallicum bv. gallicum R602sp</name>
    <dbReference type="NCBI Taxonomy" id="1041138"/>
    <lineage>
        <taxon>Bacteria</taxon>
        <taxon>Pseudomonadati</taxon>
        <taxon>Pseudomonadota</taxon>
        <taxon>Alphaproteobacteria</taxon>
        <taxon>Hyphomicrobiales</taxon>
        <taxon>Rhizobiaceae</taxon>
        <taxon>Rhizobium/Agrobacterium group</taxon>
        <taxon>Rhizobium</taxon>
    </lineage>
</organism>
<proteinExistence type="predicted"/>
<gene>
    <name evidence="2" type="ORF">RGR602_PC02002</name>
</gene>
<name>A0A0B4XH27_9HYPH</name>
<dbReference type="KEGG" id="rga:RGR602_PC02002"/>
<accession>A0A0B4XH27</accession>
<dbReference type="AlphaFoldDB" id="A0A0B4XH27"/>
<sequence length="58" mass="6440">MTCASNAPESVYPDYGNLICYAVARRLLTPELKASSANKKRTLERRHQAGAFRNRVGS</sequence>
<evidence type="ECO:0000313" key="3">
    <source>
        <dbReference type="Proteomes" id="UP000031368"/>
    </source>
</evidence>
<keyword evidence="3" id="KW-1185">Reference proteome</keyword>
<dbReference type="Proteomes" id="UP000031368">
    <property type="component" value="Plasmid pRgalR602c"/>
</dbReference>
<dbReference type="HOGENOM" id="CLU_2976188_0_0_5"/>
<reference evidence="2 3" key="1">
    <citation type="submission" date="2013-11" db="EMBL/GenBank/DDBJ databases">
        <title>Complete genome sequence of Rhizobium gallicum bv. gallicum R602.</title>
        <authorList>
            <person name="Bustos P."/>
            <person name="Santamaria R.I."/>
            <person name="Lozano L."/>
            <person name="Acosta J.L."/>
            <person name="Ormeno-Orrillo E."/>
            <person name="Rogel M.A."/>
            <person name="Romero D."/>
            <person name="Cevallos M.A."/>
            <person name="Martinez-Romero E."/>
            <person name="Gonzalez V."/>
        </authorList>
    </citation>
    <scope>NUCLEOTIDE SEQUENCE [LARGE SCALE GENOMIC DNA]</scope>
    <source>
        <strain evidence="2 3">R602</strain>
        <plasmid evidence="2 3">pRgalR602c</plasmid>
    </source>
</reference>
<geneLocation type="plasmid" evidence="2 3">
    <name>pRgalR602c</name>
</geneLocation>
<evidence type="ECO:0000256" key="1">
    <source>
        <dbReference type="SAM" id="MobiDB-lite"/>
    </source>
</evidence>